<dbReference type="GO" id="GO:0005829">
    <property type="term" value="C:cytosol"/>
    <property type="evidence" value="ECO:0007669"/>
    <property type="project" value="TreeGrafter"/>
</dbReference>
<accession>X1T1Q1</accession>
<dbReference type="InterPro" id="IPR027417">
    <property type="entry name" value="P-loop_NTPase"/>
</dbReference>
<dbReference type="GO" id="GO:0005886">
    <property type="term" value="C:plasma membrane"/>
    <property type="evidence" value="ECO:0007669"/>
    <property type="project" value="TreeGrafter"/>
</dbReference>
<dbReference type="PANTHER" id="PTHR30612">
    <property type="entry name" value="SECA INNER MEMBRANE COMPONENT OF SEC PROTEIN SECRETION SYSTEM"/>
    <property type="match status" value="1"/>
</dbReference>
<dbReference type="PROSITE" id="PS51196">
    <property type="entry name" value="SECA_MOTOR_DEAD"/>
    <property type="match status" value="1"/>
</dbReference>
<reference evidence="5" key="1">
    <citation type="journal article" date="2014" name="Front. Microbiol.">
        <title>High frequency of phylogenetically diverse reductive dehalogenase-homologous genes in deep subseafloor sedimentary metagenomes.</title>
        <authorList>
            <person name="Kawai M."/>
            <person name="Futagami T."/>
            <person name="Toyoda A."/>
            <person name="Takaki Y."/>
            <person name="Nishi S."/>
            <person name="Hori S."/>
            <person name="Arai W."/>
            <person name="Tsubouchi T."/>
            <person name="Morono Y."/>
            <person name="Uchiyama I."/>
            <person name="Ito T."/>
            <person name="Fujiyama A."/>
            <person name="Inagaki F."/>
            <person name="Takami H."/>
        </authorList>
    </citation>
    <scope>NUCLEOTIDE SEQUENCE</scope>
    <source>
        <strain evidence="5">Expedition CK06-06</strain>
    </source>
</reference>
<keyword evidence="1" id="KW-0813">Transport</keyword>
<feature type="domain" description="Helicase ATP-binding" evidence="3">
    <location>
        <begin position="88"/>
        <end position="182"/>
    </location>
</feature>
<keyword evidence="2" id="KW-0811">Translocation</keyword>
<dbReference type="GO" id="GO:0006605">
    <property type="term" value="P:protein targeting"/>
    <property type="evidence" value="ECO:0007669"/>
    <property type="project" value="InterPro"/>
</dbReference>
<evidence type="ECO:0000256" key="1">
    <source>
        <dbReference type="ARBA" id="ARBA00022927"/>
    </source>
</evidence>
<sequence length="182" mass="20560">MGNPIVKIFGSKHERDIKSLLPYVKKINDFEQDVKSLSDEQLSQKTGEFKKRLEAGETLEDILYEAFAVVRETSVRTIGMRHFDVQLMGGVVLYQGNIAEMKTGEGKTLAATLPLYLIALEGKGAHLITVNDYLAKRDAAWMGPIYEFLGQKVSYLYHDIPFEERLEAYNADITYGTNNEFG</sequence>
<gene>
    <name evidence="5" type="ORF">S12H4_20206</name>
</gene>
<evidence type="ECO:0000259" key="4">
    <source>
        <dbReference type="PROSITE" id="PS51196"/>
    </source>
</evidence>
<dbReference type="InterPro" id="IPR000185">
    <property type="entry name" value="SecA"/>
</dbReference>
<feature type="non-terminal residue" evidence="5">
    <location>
        <position position="182"/>
    </location>
</feature>
<evidence type="ECO:0000256" key="2">
    <source>
        <dbReference type="ARBA" id="ARBA00023010"/>
    </source>
</evidence>
<dbReference type="PRINTS" id="PR00906">
    <property type="entry name" value="SECA"/>
</dbReference>
<evidence type="ECO:0000259" key="3">
    <source>
        <dbReference type="PROSITE" id="PS51192"/>
    </source>
</evidence>
<dbReference type="AlphaFoldDB" id="X1T1Q1"/>
<dbReference type="SUPFAM" id="SSF52540">
    <property type="entry name" value="P-loop containing nucleoside triphosphate hydrolases"/>
    <property type="match status" value="1"/>
</dbReference>
<name>X1T1Q1_9ZZZZ</name>
<dbReference type="GO" id="GO:0043952">
    <property type="term" value="P:protein transport by the Sec complex"/>
    <property type="evidence" value="ECO:0007669"/>
    <property type="project" value="TreeGrafter"/>
</dbReference>
<dbReference type="SMART" id="SM00957">
    <property type="entry name" value="SecA_DEAD"/>
    <property type="match status" value="1"/>
</dbReference>
<dbReference type="EMBL" id="BARW01010206">
    <property type="protein sequence ID" value="GAI73959.1"/>
    <property type="molecule type" value="Genomic_DNA"/>
</dbReference>
<evidence type="ECO:0000313" key="5">
    <source>
        <dbReference type="EMBL" id="GAI73959.1"/>
    </source>
</evidence>
<dbReference type="PROSITE" id="PS51192">
    <property type="entry name" value="HELICASE_ATP_BIND_1"/>
    <property type="match status" value="1"/>
</dbReference>
<dbReference type="InterPro" id="IPR011115">
    <property type="entry name" value="SecA_DEAD"/>
</dbReference>
<proteinExistence type="predicted"/>
<dbReference type="Gene3D" id="3.40.50.300">
    <property type="entry name" value="P-loop containing nucleotide triphosphate hydrolases"/>
    <property type="match status" value="1"/>
</dbReference>
<feature type="domain" description="SecA family profile" evidence="4">
    <location>
        <begin position="2"/>
        <end position="182"/>
    </location>
</feature>
<protein>
    <submittedName>
        <fullName evidence="5">Uncharacterized protein</fullName>
    </submittedName>
</protein>
<dbReference type="Pfam" id="PF07517">
    <property type="entry name" value="SecA_DEAD"/>
    <property type="match status" value="1"/>
</dbReference>
<dbReference type="GO" id="GO:0006886">
    <property type="term" value="P:intracellular protein transport"/>
    <property type="evidence" value="ECO:0007669"/>
    <property type="project" value="InterPro"/>
</dbReference>
<organism evidence="5">
    <name type="scientific">marine sediment metagenome</name>
    <dbReference type="NCBI Taxonomy" id="412755"/>
    <lineage>
        <taxon>unclassified sequences</taxon>
        <taxon>metagenomes</taxon>
        <taxon>ecological metagenomes</taxon>
    </lineage>
</organism>
<keyword evidence="1" id="KW-0653">Protein transport</keyword>
<dbReference type="InterPro" id="IPR014018">
    <property type="entry name" value="SecA_motor_DEAD"/>
</dbReference>
<dbReference type="InterPro" id="IPR014001">
    <property type="entry name" value="Helicase_ATP-bd"/>
</dbReference>
<comment type="caution">
    <text evidence="5">The sequence shown here is derived from an EMBL/GenBank/DDBJ whole genome shotgun (WGS) entry which is preliminary data.</text>
</comment>
<dbReference type="PANTHER" id="PTHR30612:SF0">
    <property type="entry name" value="CHLOROPLAST PROTEIN-TRANSPORTING ATPASE"/>
    <property type="match status" value="1"/>
</dbReference>
<dbReference type="GO" id="GO:0031522">
    <property type="term" value="C:cell envelope Sec protein transport complex"/>
    <property type="evidence" value="ECO:0007669"/>
    <property type="project" value="TreeGrafter"/>
</dbReference>
<dbReference type="GO" id="GO:0017038">
    <property type="term" value="P:protein import"/>
    <property type="evidence" value="ECO:0007669"/>
    <property type="project" value="InterPro"/>
</dbReference>
<dbReference type="GO" id="GO:0005524">
    <property type="term" value="F:ATP binding"/>
    <property type="evidence" value="ECO:0007669"/>
    <property type="project" value="InterPro"/>
</dbReference>
<dbReference type="CDD" id="cd17928">
    <property type="entry name" value="DEXDc_SecA"/>
    <property type="match status" value="1"/>
</dbReference>